<keyword evidence="1" id="KW-0812">Transmembrane</keyword>
<sequence length="206" mass="23201">MVTLTILAICFLTAVSCKIKKIKSPVALALTWYIHLIFLFFSVVCLLLMINGYGFKGIQTERVFFTLYAGSGMVLYGLSQPGTDARYAYLTVLFGFPFVLLLGLIIPPLRILTLVATLTLLSDSDFHRYTIDEDHALQSKTSGILSATPTYSMVTDKYWLFEEITPDVITPQRAVSNLRMKKKGADSVYLQWGYGKMRKDTLLELE</sequence>
<evidence type="ECO:0000313" key="2">
    <source>
        <dbReference type="EMBL" id="SKA40838.1"/>
    </source>
</evidence>
<dbReference type="AlphaFoldDB" id="A0A1T4TKK0"/>
<dbReference type="Proteomes" id="UP000190367">
    <property type="component" value="Unassembled WGS sequence"/>
</dbReference>
<evidence type="ECO:0000256" key="1">
    <source>
        <dbReference type="SAM" id="Phobius"/>
    </source>
</evidence>
<reference evidence="3" key="1">
    <citation type="submission" date="2017-02" db="EMBL/GenBank/DDBJ databases">
        <authorList>
            <person name="Varghese N."/>
            <person name="Submissions S."/>
        </authorList>
    </citation>
    <scope>NUCLEOTIDE SEQUENCE [LARGE SCALE GENOMIC DNA]</scope>
    <source>
        <strain evidence="3">DSM 22224</strain>
    </source>
</reference>
<accession>A0A1T4TKK0</accession>
<dbReference type="OrthoDB" id="663619at2"/>
<protein>
    <submittedName>
        <fullName evidence="2">Uncharacterized protein</fullName>
    </submittedName>
</protein>
<evidence type="ECO:0000313" key="3">
    <source>
        <dbReference type="Proteomes" id="UP000190367"/>
    </source>
</evidence>
<feature type="transmembrane region" description="Helical" evidence="1">
    <location>
        <begin position="62"/>
        <end position="79"/>
    </location>
</feature>
<keyword evidence="1" id="KW-0472">Membrane</keyword>
<name>A0A1T4TKK0_9BACT</name>
<dbReference type="EMBL" id="FUWZ01000005">
    <property type="protein sequence ID" value="SKA40838.1"/>
    <property type="molecule type" value="Genomic_DNA"/>
</dbReference>
<proteinExistence type="predicted"/>
<dbReference type="RefSeq" id="WP_078672085.1">
    <property type="nucleotide sequence ID" value="NZ_FUWZ01000005.1"/>
</dbReference>
<feature type="transmembrane region" description="Helical" evidence="1">
    <location>
        <begin position="85"/>
        <end position="106"/>
    </location>
</feature>
<keyword evidence="3" id="KW-1185">Reference proteome</keyword>
<keyword evidence="1" id="KW-1133">Transmembrane helix</keyword>
<organism evidence="2 3">
    <name type="scientific">Chitinophaga eiseniae</name>
    <dbReference type="NCBI Taxonomy" id="634771"/>
    <lineage>
        <taxon>Bacteria</taxon>
        <taxon>Pseudomonadati</taxon>
        <taxon>Bacteroidota</taxon>
        <taxon>Chitinophagia</taxon>
        <taxon>Chitinophagales</taxon>
        <taxon>Chitinophagaceae</taxon>
        <taxon>Chitinophaga</taxon>
    </lineage>
</organism>
<feature type="transmembrane region" description="Helical" evidence="1">
    <location>
        <begin position="27"/>
        <end position="50"/>
    </location>
</feature>
<gene>
    <name evidence="2" type="ORF">SAMN04488128_105281</name>
</gene>